<reference evidence="4" key="2">
    <citation type="journal article" date="2020" name="mSystems">
        <title>Genome- and Community-Level Interaction Insights into Carbon Utilization and Element Cycling Functions of Hydrothermarchaeota in Hydrothermal Sediment.</title>
        <authorList>
            <person name="Zhou Z."/>
            <person name="Liu Y."/>
            <person name="Xu W."/>
            <person name="Pan J."/>
            <person name="Luo Z.H."/>
            <person name="Li M."/>
        </authorList>
    </citation>
    <scope>NUCLEOTIDE SEQUENCE [LARGE SCALE GENOMIC DNA]</scope>
    <source>
        <strain evidence="4">HyVt-386</strain>
    </source>
</reference>
<dbReference type="Gene3D" id="2.60.40.10">
    <property type="entry name" value="Immunoglobulins"/>
    <property type="match status" value="3"/>
</dbReference>
<evidence type="ECO:0000259" key="2">
    <source>
        <dbReference type="Pfam" id="PF07705"/>
    </source>
</evidence>
<dbReference type="InterPro" id="IPR011635">
    <property type="entry name" value="CARDB"/>
</dbReference>
<organism evidence="5 6">
    <name type="scientific">Candidatus Syntropharchaeum butanivorans</name>
    <dbReference type="NCBI Taxonomy" id="1839936"/>
    <lineage>
        <taxon>Archaea</taxon>
        <taxon>Methanobacteriati</taxon>
        <taxon>Methanobacteriota</taxon>
        <taxon>Stenosarchaea group</taxon>
        <taxon>Methanomicrobia</taxon>
        <taxon>Methanosarcinales</taxon>
        <taxon>ANME-2 cluster</taxon>
        <taxon>Candidatus Syntropharchaeum</taxon>
    </lineage>
</organism>
<gene>
    <name evidence="4" type="ORF">ENI32_00170</name>
    <name evidence="5" type="ORF">SBU_000968</name>
</gene>
<dbReference type="AlphaFoldDB" id="A0A1F2P5N3"/>
<dbReference type="Pfam" id="PF10633">
    <property type="entry name" value="NPCBM_assoc"/>
    <property type="match status" value="1"/>
</dbReference>
<dbReference type="InterPro" id="IPR013783">
    <property type="entry name" value="Ig-like_fold"/>
</dbReference>
<feature type="domain" description="CARDB" evidence="2">
    <location>
        <begin position="265"/>
        <end position="354"/>
    </location>
</feature>
<feature type="transmembrane region" description="Helical" evidence="1">
    <location>
        <begin position="393"/>
        <end position="411"/>
    </location>
</feature>
<keyword evidence="6" id="KW-1185">Reference proteome</keyword>
<sequence length="415" mass="45387">MIRRGKIIAVIGLILLIASTIPVSTAGSHANIVITDVKPTDLSPGDTRDVILTIKNDGSRDARHITLNFQSTSYVSVIGSSVVYIHSLNAWTSKDVTIKVHVAEGTPDGTYEVPITCSFDEYYYTATQGYVTAPMTPTQLGIVFNVRGEIIIDVADVTTDPTEVRPGDDYVTVTATLSNSGEGQAKEVKAVLECPEGFKPSKSATNIAYIGILNPGSQSVATFHIDVEDGIRDGYYSLPLRITYKDTNNNDYSITRDLRILVEPKPDFEVTSVKISPETIRSGDHVRLEITVKNTGSEDAKSVEIRAIRKATQPFDFDERSCYIGDLDVGEEGTGALTFDVENPADAREYLLKVRIRCTGDPDAGDYNVYTFDRTVPVTVSPGAAKHEMQARYAIFIGALIVLFGGIYYYLKGRK</sequence>
<dbReference type="InterPro" id="IPR018905">
    <property type="entry name" value="A-galactase_NEW3"/>
</dbReference>
<dbReference type="STRING" id="1839936.SBU_000968"/>
<name>A0A1F2P5N3_9EURY</name>
<dbReference type="Pfam" id="PF07705">
    <property type="entry name" value="CARDB"/>
    <property type="match status" value="1"/>
</dbReference>
<proteinExistence type="predicted"/>
<evidence type="ECO:0000313" key="6">
    <source>
        <dbReference type="Proteomes" id="UP000185779"/>
    </source>
</evidence>
<dbReference type="PANTHER" id="PTHR35902:SF3">
    <property type="entry name" value="NPCBM-ASSOCIATED, NEW3 DOMAIN OF ALPHA-GALACTOSIDASE"/>
    <property type="match status" value="1"/>
</dbReference>
<keyword evidence="1" id="KW-0472">Membrane</keyword>
<evidence type="ECO:0000313" key="4">
    <source>
        <dbReference type="EMBL" id="HEC56297.1"/>
    </source>
</evidence>
<feature type="domain" description="Alpha-galactosidase NEW3" evidence="3">
    <location>
        <begin position="169"/>
        <end position="244"/>
    </location>
</feature>
<evidence type="ECO:0000313" key="5">
    <source>
        <dbReference type="EMBL" id="OFV66031.1"/>
    </source>
</evidence>
<keyword evidence="1" id="KW-0812">Transmembrane</keyword>
<dbReference type="EMBL" id="LYOR01000004">
    <property type="protein sequence ID" value="OFV66031.1"/>
    <property type="molecule type" value="Genomic_DNA"/>
</dbReference>
<reference evidence="5 6" key="1">
    <citation type="submission" date="2016-05" db="EMBL/GenBank/DDBJ databases">
        <title>Microbial consortia oxidize butane by reversing methanogenesis.</title>
        <authorList>
            <person name="Laso-Perez R."/>
            <person name="Richter M."/>
            <person name="Wegener G."/>
            <person name="Musat F."/>
        </authorList>
    </citation>
    <scope>NUCLEOTIDE SEQUENCE [LARGE SCALE GENOMIC DNA]</scope>
    <source>
        <strain evidence="5">BOX1</strain>
    </source>
</reference>
<dbReference type="PANTHER" id="PTHR35902">
    <property type="entry name" value="S-LAYER DOMAIN-LIKE PROTEIN-RELATED"/>
    <property type="match status" value="1"/>
</dbReference>
<evidence type="ECO:0000259" key="3">
    <source>
        <dbReference type="Pfam" id="PF10633"/>
    </source>
</evidence>
<accession>A0A1F2P5N3</accession>
<dbReference type="Proteomes" id="UP000885936">
    <property type="component" value="Unassembled WGS sequence"/>
</dbReference>
<comment type="caution">
    <text evidence="5">The sequence shown here is derived from an EMBL/GenBank/DDBJ whole genome shotgun (WGS) entry which is preliminary data.</text>
</comment>
<protein>
    <submittedName>
        <fullName evidence="5">Membrane protein containing APHP</fullName>
    </submittedName>
</protein>
<dbReference type="EMBL" id="DRIE01000004">
    <property type="protein sequence ID" value="HEC56297.1"/>
    <property type="molecule type" value="Genomic_DNA"/>
</dbReference>
<keyword evidence="1" id="KW-1133">Transmembrane helix</keyword>
<dbReference type="Proteomes" id="UP000185779">
    <property type="component" value="Unassembled WGS sequence"/>
</dbReference>
<evidence type="ECO:0000256" key="1">
    <source>
        <dbReference type="SAM" id="Phobius"/>
    </source>
</evidence>